<proteinExistence type="predicted"/>
<dbReference type="Proteomes" id="UP001057452">
    <property type="component" value="Chromosome 9"/>
</dbReference>
<comment type="caution">
    <text evidence="1">The sequence shown here is derived from an EMBL/GenBank/DDBJ whole genome shotgun (WGS) entry which is preliminary data.</text>
</comment>
<gene>
    <name evidence="1" type="ORF">KUCAC02_028979</name>
</gene>
<dbReference type="EMBL" id="CM043793">
    <property type="protein sequence ID" value="KAI4821027.1"/>
    <property type="molecule type" value="Genomic_DNA"/>
</dbReference>
<name>A0ACB9X510_CHAAC</name>
<evidence type="ECO:0000313" key="2">
    <source>
        <dbReference type="Proteomes" id="UP001057452"/>
    </source>
</evidence>
<accession>A0ACB9X510</accession>
<protein>
    <submittedName>
        <fullName evidence="1">Uncharacterized protein</fullName>
    </submittedName>
</protein>
<feature type="non-terminal residue" evidence="1">
    <location>
        <position position="59"/>
    </location>
</feature>
<organism evidence="1 2">
    <name type="scientific">Chaenocephalus aceratus</name>
    <name type="common">Blackfin icefish</name>
    <name type="synonym">Chaenichthys aceratus</name>
    <dbReference type="NCBI Taxonomy" id="36190"/>
    <lineage>
        <taxon>Eukaryota</taxon>
        <taxon>Metazoa</taxon>
        <taxon>Chordata</taxon>
        <taxon>Craniata</taxon>
        <taxon>Vertebrata</taxon>
        <taxon>Euteleostomi</taxon>
        <taxon>Actinopterygii</taxon>
        <taxon>Neopterygii</taxon>
        <taxon>Teleostei</taxon>
        <taxon>Neoteleostei</taxon>
        <taxon>Acanthomorphata</taxon>
        <taxon>Eupercaria</taxon>
        <taxon>Perciformes</taxon>
        <taxon>Notothenioidei</taxon>
        <taxon>Channichthyidae</taxon>
        <taxon>Chaenocephalus</taxon>
    </lineage>
</organism>
<reference evidence="1" key="1">
    <citation type="submission" date="2022-05" db="EMBL/GenBank/DDBJ databases">
        <title>Chromosome-level genome of Chaenocephalus aceratus.</title>
        <authorList>
            <person name="Park H."/>
        </authorList>
    </citation>
    <scope>NUCLEOTIDE SEQUENCE</scope>
    <source>
        <strain evidence="1">KU_202001</strain>
    </source>
</reference>
<feature type="non-terminal residue" evidence="1">
    <location>
        <position position="1"/>
    </location>
</feature>
<keyword evidence="2" id="KW-1185">Reference proteome</keyword>
<sequence>PKWMGGAVDSFPPHITQCSQFCCLLKWREKEGKVLALRGPPPLFSFTFQTDTMQLFYPK</sequence>
<evidence type="ECO:0000313" key="1">
    <source>
        <dbReference type="EMBL" id="KAI4821027.1"/>
    </source>
</evidence>